<reference evidence="3" key="1">
    <citation type="submission" date="2015-11" db="EMBL/GenBank/DDBJ databases">
        <title>De novo transcriptome assembly of four potential Pierce s Disease insect vectors from Arizona vineyards.</title>
        <authorList>
            <person name="Tassone E.E."/>
        </authorList>
    </citation>
    <scope>NUCLEOTIDE SEQUENCE</scope>
</reference>
<feature type="compositionally biased region" description="Basic residues" evidence="1">
    <location>
        <begin position="277"/>
        <end position="287"/>
    </location>
</feature>
<feature type="region of interest" description="Disordered" evidence="1">
    <location>
        <begin position="266"/>
        <end position="300"/>
    </location>
</feature>
<feature type="compositionally biased region" description="Acidic residues" evidence="1">
    <location>
        <begin position="291"/>
        <end position="300"/>
    </location>
</feature>
<proteinExistence type="predicted"/>
<dbReference type="EMBL" id="GECZ01032244">
    <property type="protein sequence ID" value="JAS37525.1"/>
    <property type="molecule type" value="Transcribed_RNA"/>
</dbReference>
<gene>
    <name evidence="3" type="ORF">g.16924</name>
</gene>
<evidence type="ECO:0000256" key="1">
    <source>
        <dbReference type="SAM" id="MobiDB-lite"/>
    </source>
</evidence>
<accession>A0A1B6EHW2</accession>
<feature type="compositionally biased region" description="Basic and acidic residues" evidence="1">
    <location>
        <begin position="266"/>
        <end position="276"/>
    </location>
</feature>
<evidence type="ECO:0000259" key="2">
    <source>
        <dbReference type="Pfam" id="PF20700"/>
    </source>
</evidence>
<dbReference type="InterPro" id="IPR049012">
    <property type="entry name" value="Mutator_transp_dom"/>
</dbReference>
<name>A0A1B6EHW2_9HEMI</name>
<evidence type="ECO:0000313" key="3">
    <source>
        <dbReference type="EMBL" id="JAS37525.1"/>
    </source>
</evidence>
<protein>
    <recommendedName>
        <fullName evidence="2">Mutator-like transposase domain-containing protein</fullName>
    </recommendedName>
</protein>
<feature type="domain" description="Mutator-like transposase" evidence="2">
    <location>
        <begin position="4"/>
        <end position="144"/>
    </location>
</feature>
<sequence>VAGALTLCRRSEAKLNVRYTKYLGDGDSKGFTHVVANNPYGDDVLLEKLECVGHIQKRLGTRLRRLKRDKKGIKLKDGKGLGGQGRLTDVEIDHLQRFYGMAIRNNLEDVEKMKRAIWATFYHKLSTDAKPQHELCPPGIESWCKYRQAQANNKLDDFKHTNSLPESIMEEIKPIYKDLSAPALLKRCLHGKTQNPNESINSVIWNRLPKTTFVGIQTLKLGVCDAVLSFNEGAMAKVNVLERLCIQPGRFMVEGLQQIDSNRVKKADKEVQEENKKKRIKRRIGKKSKNEEDDYCPGGF</sequence>
<dbReference type="AlphaFoldDB" id="A0A1B6EHW2"/>
<dbReference type="Pfam" id="PF20700">
    <property type="entry name" value="Mutator"/>
    <property type="match status" value="1"/>
</dbReference>
<organism evidence="3">
    <name type="scientific">Cuerna arida</name>
    <dbReference type="NCBI Taxonomy" id="1464854"/>
    <lineage>
        <taxon>Eukaryota</taxon>
        <taxon>Metazoa</taxon>
        <taxon>Ecdysozoa</taxon>
        <taxon>Arthropoda</taxon>
        <taxon>Hexapoda</taxon>
        <taxon>Insecta</taxon>
        <taxon>Pterygota</taxon>
        <taxon>Neoptera</taxon>
        <taxon>Paraneoptera</taxon>
        <taxon>Hemiptera</taxon>
        <taxon>Auchenorrhyncha</taxon>
        <taxon>Membracoidea</taxon>
        <taxon>Cicadellidae</taxon>
        <taxon>Cicadellinae</taxon>
        <taxon>Proconiini</taxon>
        <taxon>Cuerna</taxon>
    </lineage>
</organism>
<feature type="non-terminal residue" evidence="3">
    <location>
        <position position="1"/>
    </location>
</feature>